<keyword evidence="2" id="KW-1185">Reference proteome</keyword>
<protein>
    <submittedName>
        <fullName evidence="1">Uncharacterized protein</fullName>
    </submittedName>
</protein>
<dbReference type="EMBL" id="PSZP01000002">
    <property type="protein sequence ID" value="TCG11949.1"/>
    <property type="molecule type" value="Genomic_DNA"/>
</dbReference>
<gene>
    <name evidence="1" type="ORF">C4B25_00395</name>
</gene>
<comment type="caution">
    <text evidence="1">The sequence shown here is derived from an EMBL/GenBank/DDBJ whole genome shotgun (WGS) entry which is preliminary data.</text>
</comment>
<accession>A0A4R0XQS6</accession>
<reference evidence="1 2" key="1">
    <citation type="submission" date="2018-02" db="EMBL/GenBank/DDBJ databases">
        <title>Mycoplasma marinum and Mycoplasma todarodis sp. nov., moderately halophilic and psychrotolerant mycoplasmas isolated from cephalopods.</title>
        <authorList>
            <person name="Viver T."/>
        </authorList>
    </citation>
    <scope>NUCLEOTIDE SEQUENCE [LARGE SCALE GENOMIC DNA]</scope>
    <source>
        <strain evidence="1 2">5H</strain>
    </source>
</reference>
<dbReference type="RefSeq" id="WP_131613092.1">
    <property type="nucleotide sequence ID" value="NZ_PSZP01000002.1"/>
</dbReference>
<proteinExistence type="predicted"/>
<sequence>MITDSETIRTLLFQEVTSKNKNFNTFCTIADSLFERAQFFEYTRFPTIFSDESGAILFYANAGIVVECYETIKKLLDKQHEFSSNSYQFHNFLKFNEWDTTDLHFIKNIRKIIIHPNIYSKGKGRSWITKETGSTIYGYFYDGAIQYNYNNVVPTCDVIKDIVKNIYTNIISMLTK</sequence>
<name>A0A4R0XQS6_9MOLU</name>
<organism evidence="1 2">
    <name type="scientific">Mycoplasma todarodis</name>
    <dbReference type="NCBI Taxonomy" id="1937191"/>
    <lineage>
        <taxon>Bacteria</taxon>
        <taxon>Bacillati</taxon>
        <taxon>Mycoplasmatota</taxon>
        <taxon>Mollicutes</taxon>
        <taxon>Mycoplasmataceae</taxon>
        <taxon>Mycoplasma</taxon>
    </lineage>
</organism>
<dbReference type="Proteomes" id="UP000291072">
    <property type="component" value="Unassembled WGS sequence"/>
</dbReference>
<dbReference type="AlphaFoldDB" id="A0A4R0XQS6"/>
<evidence type="ECO:0000313" key="2">
    <source>
        <dbReference type="Proteomes" id="UP000291072"/>
    </source>
</evidence>
<evidence type="ECO:0000313" key="1">
    <source>
        <dbReference type="EMBL" id="TCG11949.1"/>
    </source>
</evidence>